<dbReference type="Proteomes" id="UP001054925">
    <property type="component" value="Unassembled WGS sequence"/>
</dbReference>
<gene>
    <name evidence="1" type="ORF">CAT723_04920</name>
</gene>
<protein>
    <submittedName>
        <fullName evidence="1">Uncharacterized protein</fullName>
    </submittedName>
</protein>
<evidence type="ECO:0000313" key="1">
    <source>
        <dbReference type="EMBL" id="GJN42013.1"/>
    </source>
</evidence>
<reference evidence="1" key="1">
    <citation type="submission" date="2021-12" db="EMBL/GenBank/DDBJ databases">
        <title>Draft genome sequence of Corynebacterium ammoniagenes strain T-723.</title>
        <authorList>
            <person name="Matsuzawa M."/>
            <person name="Hiratani M."/>
            <person name="Abe I."/>
            <person name="Tsuji Y."/>
            <person name="Nakamura J."/>
        </authorList>
    </citation>
    <scope>NUCLEOTIDE SEQUENCE</scope>
    <source>
        <strain evidence="1">T-723</strain>
    </source>
</reference>
<sequence length="96" mass="10446">MLGALAFSDLFVAIVRNSSNMSAPILAIDPKVAITLIPEALATSVRTRRAYERRHHPLIATKKAKLAPTNAIRTIVTKGLLMAKKTIRAVAMIVVR</sequence>
<proteinExistence type="predicted"/>
<comment type="caution">
    <text evidence="1">The sequence shown here is derived from an EMBL/GenBank/DDBJ whole genome shotgun (WGS) entry which is preliminary data.</text>
</comment>
<dbReference type="EMBL" id="BQKK01000001">
    <property type="protein sequence ID" value="GJN42013.1"/>
    <property type="molecule type" value="Genomic_DNA"/>
</dbReference>
<accession>A0AAV5G1M6</accession>
<name>A0AAV5G1M6_CORAM</name>
<evidence type="ECO:0000313" key="2">
    <source>
        <dbReference type="Proteomes" id="UP001054925"/>
    </source>
</evidence>
<dbReference type="AlphaFoldDB" id="A0AAV5G1M6"/>
<organism evidence="1 2">
    <name type="scientific">Corynebacterium ammoniagenes</name>
    <name type="common">Brevibacterium ammoniagenes</name>
    <dbReference type="NCBI Taxonomy" id="1697"/>
    <lineage>
        <taxon>Bacteria</taxon>
        <taxon>Bacillati</taxon>
        <taxon>Actinomycetota</taxon>
        <taxon>Actinomycetes</taxon>
        <taxon>Mycobacteriales</taxon>
        <taxon>Corynebacteriaceae</taxon>
        <taxon>Corynebacterium</taxon>
    </lineage>
</organism>